<evidence type="ECO:0000256" key="1">
    <source>
        <dbReference type="ARBA" id="ARBA00008903"/>
    </source>
</evidence>
<sequence length="374" mass="40839">MATFTVLGDTVIKGLLLDLAIGEIEYFLHELEDSLIAYSCRNERQYQPNAGIVNRPDGQRILFRPFTSPETVGAKIIVHPAPVAATAGIESSSEPKTQQPLHGSMVLCDKFGHPTGLLNAEEVTGYRTSLSAMLPFVNRLRTRNIVVFGAGKQALWHTRLALALRGAEITSITIVNRSEVRARDLIELVKEENKLRWHSTCMFDLLLTSGDEEGSHERLQSCLAGADVIFCTVASQEPLFSLESLALGKRQGMFPLITAVGSWQSDMIEVHPAILQHITRSNPSRAILVDDAEAALTHSGEIVQSGLTMAEMLEIGHILRRKRNFELDSDQAAWLAEGLVVYKSIGVSMTDLVAGNSILALAQKNGLGVQVSGF</sequence>
<protein>
    <recommendedName>
        <fullName evidence="2">Quinate/shikimate 5-dehydrogenase/glutamyl-tRNA reductase domain-containing protein</fullName>
    </recommendedName>
</protein>
<dbReference type="GeneID" id="63769166"/>
<dbReference type="OrthoDB" id="41492at2759"/>
<gene>
    <name evidence="3" type="ORF">ASPSYDRAFT_95237</name>
</gene>
<evidence type="ECO:0000259" key="2">
    <source>
        <dbReference type="Pfam" id="PF01488"/>
    </source>
</evidence>
<dbReference type="RefSeq" id="XP_040696678.1">
    <property type="nucleotide sequence ID" value="XM_040853093.1"/>
</dbReference>
<accession>A0A1L9T081</accession>
<dbReference type="AlphaFoldDB" id="A0A1L9T081"/>
<dbReference type="Pfam" id="PF01488">
    <property type="entry name" value="Shikimate_DH"/>
    <property type="match status" value="1"/>
</dbReference>
<dbReference type="Gene3D" id="3.40.50.720">
    <property type="entry name" value="NAD(P)-binding Rossmann-like Domain"/>
    <property type="match status" value="1"/>
</dbReference>
<dbReference type="PANTHER" id="PTHR13812">
    <property type="entry name" value="KETIMINE REDUCTASE MU-CRYSTALLIN"/>
    <property type="match status" value="1"/>
</dbReference>
<dbReference type="GO" id="GO:0005737">
    <property type="term" value="C:cytoplasm"/>
    <property type="evidence" value="ECO:0007669"/>
    <property type="project" value="TreeGrafter"/>
</dbReference>
<feature type="domain" description="Quinate/shikimate 5-dehydrogenase/glutamyl-tRNA reductase" evidence="2">
    <location>
        <begin position="138"/>
        <end position="247"/>
    </location>
</feature>
<dbReference type="InterPro" id="IPR036291">
    <property type="entry name" value="NAD(P)-bd_dom_sf"/>
</dbReference>
<dbReference type="SUPFAM" id="SSF51735">
    <property type="entry name" value="NAD(P)-binding Rossmann-fold domains"/>
    <property type="match status" value="1"/>
</dbReference>
<dbReference type="EMBL" id="KV878599">
    <property type="protein sequence ID" value="OJJ52872.1"/>
    <property type="molecule type" value="Genomic_DNA"/>
</dbReference>
<dbReference type="InterPro" id="IPR003462">
    <property type="entry name" value="ODC_Mu_crystall"/>
</dbReference>
<dbReference type="STRING" id="1036612.A0A1L9T081"/>
<organism evidence="3 4">
    <name type="scientific">Aspergillus sydowii CBS 593.65</name>
    <dbReference type="NCBI Taxonomy" id="1036612"/>
    <lineage>
        <taxon>Eukaryota</taxon>
        <taxon>Fungi</taxon>
        <taxon>Dikarya</taxon>
        <taxon>Ascomycota</taxon>
        <taxon>Pezizomycotina</taxon>
        <taxon>Eurotiomycetes</taxon>
        <taxon>Eurotiomycetidae</taxon>
        <taxon>Eurotiales</taxon>
        <taxon>Aspergillaceae</taxon>
        <taxon>Aspergillus</taxon>
        <taxon>Aspergillus subgen. Nidulantes</taxon>
    </lineage>
</organism>
<dbReference type="PANTHER" id="PTHR13812:SF19">
    <property type="entry name" value="KETIMINE REDUCTASE MU-CRYSTALLIN"/>
    <property type="match status" value="1"/>
</dbReference>
<keyword evidence="4" id="KW-1185">Reference proteome</keyword>
<evidence type="ECO:0000313" key="4">
    <source>
        <dbReference type="Proteomes" id="UP000184356"/>
    </source>
</evidence>
<dbReference type="Gene3D" id="3.30.1780.10">
    <property type="entry name" value="ornithine cyclodeaminase, domain 1"/>
    <property type="match status" value="1"/>
</dbReference>
<proteinExistence type="inferred from homology"/>
<dbReference type="VEuPathDB" id="FungiDB:ASPSYDRAFT_95237"/>
<dbReference type="InterPro" id="IPR023401">
    <property type="entry name" value="ODC_N"/>
</dbReference>
<dbReference type="Proteomes" id="UP000184356">
    <property type="component" value="Unassembled WGS sequence"/>
</dbReference>
<reference evidence="4" key="1">
    <citation type="journal article" date="2017" name="Genome Biol.">
        <title>Comparative genomics reveals high biological diversity and specific adaptations in the industrially and medically important fungal genus Aspergillus.</title>
        <authorList>
            <person name="de Vries R.P."/>
            <person name="Riley R."/>
            <person name="Wiebenga A."/>
            <person name="Aguilar-Osorio G."/>
            <person name="Amillis S."/>
            <person name="Uchima C.A."/>
            <person name="Anderluh G."/>
            <person name="Asadollahi M."/>
            <person name="Askin M."/>
            <person name="Barry K."/>
            <person name="Battaglia E."/>
            <person name="Bayram O."/>
            <person name="Benocci T."/>
            <person name="Braus-Stromeyer S.A."/>
            <person name="Caldana C."/>
            <person name="Canovas D."/>
            <person name="Cerqueira G.C."/>
            <person name="Chen F."/>
            <person name="Chen W."/>
            <person name="Choi C."/>
            <person name="Clum A."/>
            <person name="Dos Santos R.A."/>
            <person name="Damasio A.R."/>
            <person name="Diallinas G."/>
            <person name="Emri T."/>
            <person name="Fekete E."/>
            <person name="Flipphi M."/>
            <person name="Freyberg S."/>
            <person name="Gallo A."/>
            <person name="Gournas C."/>
            <person name="Habgood R."/>
            <person name="Hainaut M."/>
            <person name="Harispe M.L."/>
            <person name="Henrissat B."/>
            <person name="Hilden K.S."/>
            <person name="Hope R."/>
            <person name="Hossain A."/>
            <person name="Karabika E."/>
            <person name="Karaffa L."/>
            <person name="Karanyi Z."/>
            <person name="Krasevec N."/>
            <person name="Kuo A."/>
            <person name="Kusch H."/>
            <person name="LaButti K."/>
            <person name="Lagendijk E.L."/>
            <person name="Lapidus A."/>
            <person name="Levasseur A."/>
            <person name="Lindquist E."/>
            <person name="Lipzen A."/>
            <person name="Logrieco A.F."/>
            <person name="MacCabe A."/>
            <person name="Maekelae M.R."/>
            <person name="Malavazi I."/>
            <person name="Melin P."/>
            <person name="Meyer V."/>
            <person name="Mielnichuk N."/>
            <person name="Miskei M."/>
            <person name="Molnar A.P."/>
            <person name="Mule G."/>
            <person name="Ngan C.Y."/>
            <person name="Orejas M."/>
            <person name="Orosz E."/>
            <person name="Ouedraogo J.P."/>
            <person name="Overkamp K.M."/>
            <person name="Park H.-S."/>
            <person name="Perrone G."/>
            <person name="Piumi F."/>
            <person name="Punt P.J."/>
            <person name="Ram A.F."/>
            <person name="Ramon A."/>
            <person name="Rauscher S."/>
            <person name="Record E."/>
            <person name="Riano-Pachon D.M."/>
            <person name="Robert V."/>
            <person name="Roehrig J."/>
            <person name="Ruller R."/>
            <person name="Salamov A."/>
            <person name="Salih N.S."/>
            <person name="Samson R.A."/>
            <person name="Sandor E."/>
            <person name="Sanguinetti M."/>
            <person name="Schuetze T."/>
            <person name="Sepcic K."/>
            <person name="Shelest E."/>
            <person name="Sherlock G."/>
            <person name="Sophianopoulou V."/>
            <person name="Squina F.M."/>
            <person name="Sun H."/>
            <person name="Susca A."/>
            <person name="Todd R.B."/>
            <person name="Tsang A."/>
            <person name="Unkles S.E."/>
            <person name="van de Wiele N."/>
            <person name="van Rossen-Uffink D."/>
            <person name="Oliveira J.V."/>
            <person name="Vesth T.C."/>
            <person name="Visser J."/>
            <person name="Yu J.-H."/>
            <person name="Zhou M."/>
            <person name="Andersen M.R."/>
            <person name="Archer D.B."/>
            <person name="Baker S.E."/>
            <person name="Benoit I."/>
            <person name="Brakhage A.A."/>
            <person name="Braus G.H."/>
            <person name="Fischer R."/>
            <person name="Frisvad J.C."/>
            <person name="Goldman G.H."/>
            <person name="Houbraken J."/>
            <person name="Oakley B."/>
            <person name="Pocsi I."/>
            <person name="Scazzocchio C."/>
            <person name="Seiboth B."/>
            <person name="vanKuyk P.A."/>
            <person name="Wortman J."/>
            <person name="Dyer P.S."/>
            <person name="Grigoriev I.V."/>
        </authorList>
    </citation>
    <scope>NUCLEOTIDE SEQUENCE [LARGE SCALE GENOMIC DNA]</scope>
    <source>
        <strain evidence="4">CBS 593.65</strain>
    </source>
</reference>
<comment type="similarity">
    <text evidence="1">Belongs to the ornithine cyclodeaminase/mu-crystallin family.</text>
</comment>
<name>A0A1L9T081_9EURO</name>
<dbReference type="InterPro" id="IPR006151">
    <property type="entry name" value="Shikm_DH/Glu-tRNA_Rdtase"/>
</dbReference>
<evidence type="ECO:0000313" key="3">
    <source>
        <dbReference type="EMBL" id="OJJ52872.1"/>
    </source>
</evidence>